<feature type="domain" description="Phosphoribosyltransferase" evidence="10">
    <location>
        <begin position="32"/>
        <end position="236"/>
    </location>
</feature>
<dbReference type="OrthoDB" id="106623at2759"/>
<dbReference type="AlphaFoldDB" id="A0A9N9U508"/>
<accession>A0A9N9U508</accession>
<evidence type="ECO:0000256" key="9">
    <source>
        <dbReference type="ARBA" id="ARBA00023134"/>
    </source>
</evidence>
<comment type="caution">
    <text evidence="11">The sequence shown here is derived from an EMBL/GenBank/DDBJ whole genome shotgun (WGS) entry which is preliminary data.</text>
</comment>
<dbReference type="InterPro" id="IPR029057">
    <property type="entry name" value="PRTase-like"/>
</dbReference>
<proteinExistence type="inferred from homology"/>
<evidence type="ECO:0000313" key="12">
    <source>
        <dbReference type="Proteomes" id="UP000754883"/>
    </source>
</evidence>
<comment type="cofactor">
    <cofactor evidence="1">
        <name>Mg(2+)</name>
        <dbReference type="ChEBI" id="CHEBI:18420"/>
    </cofactor>
</comment>
<comment type="similarity">
    <text evidence="3">Belongs to the UPRTase family.</text>
</comment>
<evidence type="ECO:0000256" key="8">
    <source>
        <dbReference type="ARBA" id="ARBA00022741"/>
    </source>
</evidence>
<dbReference type="Pfam" id="PF14681">
    <property type="entry name" value="UPRTase"/>
    <property type="match status" value="1"/>
</dbReference>
<keyword evidence="9" id="KW-0342">GTP-binding</keyword>
<dbReference type="Proteomes" id="UP000754883">
    <property type="component" value="Unassembled WGS sequence"/>
</dbReference>
<evidence type="ECO:0000256" key="6">
    <source>
        <dbReference type="ARBA" id="ARBA00022676"/>
    </source>
</evidence>
<dbReference type="SUPFAM" id="SSF53271">
    <property type="entry name" value="PRTase-like"/>
    <property type="match status" value="1"/>
</dbReference>
<comment type="pathway">
    <text evidence="2">Pyrimidine metabolism; UMP biosynthesis via salvage pathway; UMP from uracil: step 1/1.</text>
</comment>
<keyword evidence="7" id="KW-0808">Transferase</keyword>
<dbReference type="GO" id="GO:0005525">
    <property type="term" value="F:GTP binding"/>
    <property type="evidence" value="ECO:0007669"/>
    <property type="project" value="UniProtKB-KW"/>
</dbReference>
<dbReference type="InterPro" id="IPR000836">
    <property type="entry name" value="PRTase_dom"/>
</dbReference>
<evidence type="ECO:0000313" key="11">
    <source>
        <dbReference type="EMBL" id="CAG9977319.1"/>
    </source>
</evidence>
<dbReference type="GO" id="GO:0004845">
    <property type="term" value="F:uracil phosphoribosyltransferase activity"/>
    <property type="evidence" value="ECO:0007669"/>
    <property type="project" value="UniProtKB-EC"/>
</dbReference>
<evidence type="ECO:0000256" key="2">
    <source>
        <dbReference type="ARBA" id="ARBA00005180"/>
    </source>
</evidence>
<gene>
    <name evidence="11" type="ORF">CBYS24578_00016181</name>
</gene>
<dbReference type="EC" id="2.4.2.9" evidence="4"/>
<name>A0A9N9U508_9HYPO</name>
<protein>
    <recommendedName>
        <fullName evidence="4">uracil phosphoribosyltransferase</fullName>
        <ecNumber evidence="4">2.4.2.9</ecNumber>
    </recommendedName>
</protein>
<dbReference type="Gene3D" id="3.40.50.2020">
    <property type="match status" value="1"/>
</dbReference>
<evidence type="ECO:0000259" key="10">
    <source>
        <dbReference type="Pfam" id="PF14681"/>
    </source>
</evidence>
<keyword evidence="6" id="KW-0328">Glycosyltransferase</keyword>
<evidence type="ECO:0000256" key="1">
    <source>
        <dbReference type="ARBA" id="ARBA00001946"/>
    </source>
</evidence>
<keyword evidence="5" id="KW-0021">Allosteric enzyme</keyword>
<evidence type="ECO:0000256" key="5">
    <source>
        <dbReference type="ARBA" id="ARBA00022533"/>
    </source>
</evidence>
<dbReference type="GO" id="GO:0008655">
    <property type="term" value="P:pyrimidine-containing compound salvage"/>
    <property type="evidence" value="ECO:0007669"/>
    <property type="project" value="UniProtKB-ARBA"/>
</dbReference>
<keyword evidence="8" id="KW-0547">Nucleotide-binding</keyword>
<dbReference type="NCBIfam" id="NF001097">
    <property type="entry name" value="PRK00129.1"/>
    <property type="match status" value="1"/>
</dbReference>
<evidence type="ECO:0000256" key="3">
    <source>
        <dbReference type="ARBA" id="ARBA00009516"/>
    </source>
</evidence>
<reference evidence="11 12" key="2">
    <citation type="submission" date="2021-10" db="EMBL/GenBank/DDBJ databases">
        <authorList>
            <person name="Piombo E."/>
        </authorList>
    </citation>
    <scope>NUCLEOTIDE SEQUENCE [LARGE SCALE GENOMIC DNA]</scope>
</reference>
<feature type="non-terminal residue" evidence="11">
    <location>
        <position position="1"/>
    </location>
</feature>
<reference evidence="12" key="1">
    <citation type="submission" date="2019-06" db="EMBL/GenBank/DDBJ databases">
        <authorList>
            <person name="Broberg M."/>
        </authorList>
    </citation>
    <scope>NUCLEOTIDE SEQUENCE [LARGE SCALE GENOMIC DNA]</scope>
</reference>
<evidence type="ECO:0000256" key="4">
    <source>
        <dbReference type="ARBA" id="ARBA00011894"/>
    </source>
</evidence>
<organism evidence="11 12">
    <name type="scientific">Clonostachys byssicola</name>
    <dbReference type="NCBI Taxonomy" id="160290"/>
    <lineage>
        <taxon>Eukaryota</taxon>
        <taxon>Fungi</taxon>
        <taxon>Dikarya</taxon>
        <taxon>Ascomycota</taxon>
        <taxon>Pezizomycotina</taxon>
        <taxon>Sordariomycetes</taxon>
        <taxon>Hypocreomycetidae</taxon>
        <taxon>Hypocreales</taxon>
        <taxon>Bionectriaceae</taxon>
        <taxon>Clonostachys</taxon>
    </lineage>
</organism>
<sequence length="238" mass="25645">LRSLDAQSFTQDPINMTATNTNGYSPTVTVLPQTKYLVSLMTVIRDAQTGCPAFVNAFEKVCTQLMPAALELLPTESRDVTTPTGTVFSGLSHFQPICGVSILRAGASMENSLRNSYLGPLSYGKILIQRDEETSLPHFVYCKLPKDLANKKVLILEPMLATGGSAAKAIEVLKDNGVQESNIIFVNLVASRKGLDVVTKKFPAMQIVTAAVDEDLTASNHIAPGLGDFGDRFYGTTD</sequence>
<evidence type="ECO:0000256" key="7">
    <source>
        <dbReference type="ARBA" id="ARBA00022679"/>
    </source>
</evidence>
<keyword evidence="12" id="KW-1185">Reference proteome</keyword>
<dbReference type="FunFam" id="3.40.50.2020:FF:000023">
    <property type="entry name" value="Probable uracil phosphoribosyltransferase"/>
    <property type="match status" value="1"/>
</dbReference>
<dbReference type="CDD" id="cd06223">
    <property type="entry name" value="PRTases_typeI"/>
    <property type="match status" value="1"/>
</dbReference>
<dbReference type="EMBL" id="CABFNO020001296">
    <property type="protein sequence ID" value="CAG9977319.1"/>
    <property type="molecule type" value="Genomic_DNA"/>
</dbReference>